<dbReference type="GO" id="GO:0016853">
    <property type="term" value="F:isomerase activity"/>
    <property type="evidence" value="ECO:0007669"/>
    <property type="project" value="UniProtKB-KW"/>
</dbReference>
<dbReference type="AlphaFoldDB" id="A0A4Q2L6G8"/>
<dbReference type="InterPro" id="IPR029045">
    <property type="entry name" value="ClpP/crotonase-like_dom_sf"/>
</dbReference>
<dbReference type="Gene3D" id="3.90.226.10">
    <property type="entry name" value="2-enoyl-CoA Hydratase, Chain A, domain 1"/>
    <property type="match status" value="1"/>
</dbReference>
<evidence type="ECO:0000313" key="2">
    <source>
        <dbReference type="Proteomes" id="UP000293865"/>
    </source>
</evidence>
<sequence>MSTPSTVILDRPNPKVVTITFSNPPANVVTAETALRLNEIVTELESDSDVQVVVFKSDVPDFFLNHFDLAAVGDLPIPAEGELPIWTDLVVRLSTAPYITVGSIRGRTRGAGNELALALDLRYASIDNASFGQPEVGIGILPGGGGSEHLPRLMGRDRALEAILTSSDYDAAQAEHWGWVTRALRDAELDAFVDDIVARLAASDPQALAAAKAAVNRSTLPPHGDLIAAFGEFLQSLGRPGFQARAAATARIGAEVGLDFEYRMGEYIAQANQQL</sequence>
<accession>A0A4Q2L6G8</accession>
<dbReference type="PANTHER" id="PTHR11941:SF54">
    <property type="entry name" value="ENOYL-COA HYDRATASE, MITOCHONDRIAL"/>
    <property type="match status" value="1"/>
</dbReference>
<gene>
    <name evidence="1" type="ORF">ESP51_03380</name>
</gene>
<organism evidence="1 2">
    <name type="scientific">Agromyces albus</name>
    <dbReference type="NCBI Taxonomy" id="205332"/>
    <lineage>
        <taxon>Bacteria</taxon>
        <taxon>Bacillati</taxon>
        <taxon>Actinomycetota</taxon>
        <taxon>Actinomycetes</taxon>
        <taxon>Micrococcales</taxon>
        <taxon>Microbacteriaceae</taxon>
        <taxon>Agromyces</taxon>
    </lineage>
</organism>
<dbReference type="Pfam" id="PF00378">
    <property type="entry name" value="ECH_1"/>
    <property type="match status" value="1"/>
</dbReference>
<reference evidence="1 2" key="1">
    <citation type="submission" date="2019-01" db="EMBL/GenBank/DDBJ databases">
        <title>Agromyces.</title>
        <authorList>
            <person name="Li J."/>
        </authorList>
    </citation>
    <scope>NUCLEOTIDE SEQUENCE [LARGE SCALE GENOMIC DNA]</scope>
    <source>
        <strain evidence="1 2">DSM 15934</strain>
    </source>
</reference>
<dbReference type="InterPro" id="IPR001753">
    <property type="entry name" value="Enoyl-CoA_hydra/iso"/>
</dbReference>
<evidence type="ECO:0000313" key="1">
    <source>
        <dbReference type="EMBL" id="RXZ72520.1"/>
    </source>
</evidence>
<proteinExistence type="predicted"/>
<name>A0A4Q2L6G8_9MICO</name>
<dbReference type="PANTHER" id="PTHR11941">
    <property type="entry name" value="ENOYL-COA HYDRATASE-RELATED"/>
    <property type="match status" value="1"/>
</dbReference>
<comment type="caution">
    <text evidence="1">The sequence shown here is derived from an EMBL/GenBank/DDBJ whole genome shotgun (WGS) entry which is preliminary data.</text>
</comment>
<dbReference type="Proteomes" id="UP000293865">
    <property type="component" value="Unassembled WGS sequence"/>
</dbReference>
<keyword evidence="1" id="KW-0413">Isomerase</keyword>
<dbReference type="CDD" id="cd06558">
    <property type="entry name" value="crotonase-like"/>
    <property type="match status" value="1"/>
</dbReference>
<dbReference type="OrthoDB" id="5174409at2"/>
<dbReference type="SUPFAM" id="SSF52096">
    <property type="entry name" value="ClpP/crotonase"/>
    <property type="match status" value="1"/>
</dbReference>
<dbReference type="EMBL" id="SDPN01000004">
    <property type="protein sequence ID" value="RXZ72520.1"/>
    <property type="molecule type" value="Genomic_DNA"/>
</dbReference>
<keyword evidence="2" id="KW-1185">Reference proteome</keyword>
<protein>
    <submittedName>
        <fullName evidence="1">Enoyl-CoA hydratase/isomerase family protein</fullName>
    </submittedName>
</protein>
<dbReference type="RefSeq" id="WP_129519484.1">
    <property type="nucleotide sequence ID" value="NZ_SDPN01000004.1"/>
</dbReference>
<dbReference type="GO" id="GO:0006635">
    <property type="term" value="P:fatty acid beta-oxidation"/>
    <property type="evidence" value="ECO:0007669"/>
    <property type="project" value="TreeGrafter"/>
</dbReference>